<dbReference type="HAMAP" id="MF_01813">
    <property type="entry name" value="MenG_UbiE_methyltr"/>
    <property type="match status" value="1"/>
</dbReference>
<keyword evidence="1" id="KW-0489">Methyltransferase</keyword>
<evidence type="ECO:0000256" key="2">
    <source>
        <dbReference type="ARBA" id="ARBA00022679"/>
    </source>
</evidence>
<dbReference type="InterPro" id="IPR004033">
    <property type="entry name" value="UbiE/COQ5_MeTrFase"/>
</dbReference>
<dbReference type="Gene3D" id="3.40.50.150">
    <property type="entry name" value="Vaccinia Virus protein VP39"/>
    <property type="match status" value="1"/>
</dbReference>
<dbReference type="GO" id="GO:0008168">
    <property type="term" value="F:methyltransferase activity"/>
    <property type="evidence" value="ECO:0007669"/>
    <property type="project" value="UniProtKB-KW"/>
</dbReference>
<dbReference type="SUPFAM" id="SSF53335">
    <property type="entry name" value="S-adenosyl-L-methionine-dependent methyltransferases"/>
    <property type="match status" value="1"/>
</dbReference>
<accession>A0A6J6Q5W4</accession>
<keyword evidence="2" id="KW-0808">Transferase</keyword>
<dbReference type="GO" id="GO:0042181">
    <property type="term" value="P:ketone biosynthetic process"/>
    <property type="evidence" value="ECO:0007669"/>
    <property type="project" value="UniProtKB-ARBA"/>
</dbReference>
<gene>
    <name evidence="4" type="ORF">UFOPK2399_01747</name>
</gene>
<protein>
    <submittedName>
        <fullName evidence="4">Unannotated protein</fullName>
    </submittedName>
</protein>
<evidence type="ECO:0000256" key="3">
    <source>
        <dbReference type="ARBA" id="ARBA00022691"/>
    </source>
</evidence>
<dbReference type="InterPro" id="IPR029063">
    <property type="entry name" value="SAM-dependent_MTases_sf"/>
</dbReference>
<dbReference type="AlphaFoldDB" id="A0A6J6Q5W4"/>
<dbReference type="PANTHER" id="PTHR43591">
    <property type="entry name" value="METHYLTRANSFERASE"/>
    <property type="match status" value="1"/>
</dbReference>
<dbReference type="PROSITE" id="PS01184">
    <property type="entry name" value="UBIE_2"/>
    <property type="match status" value="1"/>
</dbReference>
<dbReference type="NCBIfam" id="TIGR01934">
    <property type="entry name" value="MenG_MenH_UbiE"/>
    <property type="match status" value="1"/>
</dbReference>
<evidence type="ECO:0000313" key="4">
    <source>
        <dbReference type="EMBL" id="CAB4707191.1"/>
    </source>
</evidence>
<sequence>MTLAPEAVRSMFDRIAPVYDVMNRVMTVGLDRRWRRLAAESVVMPGDRVLDGACGTGDFALADRRAGASEVIGLDFSERMLARARSKAPDIEWIQGDLLALPFADGSFDAATVGFGVRNVADLDLALRELRRVLRPGGRVAILEITTPRGIVRPFFSLWFDRIVPVLGKVLPGGKAYAYLPASVKRFPGAEELASRLAEAGFGAVRFTLLGGSIVALHTGVAEVTG</sequence>
<organism evidence="4">
    <name type="scientific">freshwater metagenome</name>
    <dbReference type="NCBI Taxonomy" id="449393"/>
    <lineage>
        <taxon>unclassified sequences</taxon>
        <taxon>metagenomes</taxon>
        <taxon>ecological metagenomes</taxon>
    </lineage>
</organism>
<name>A0A6J6Q5W4_9ZZZZ</name>
<reference evidence="4" key="1">
    <citation type="submission" date="2020-05" db="EMBL/GenBank/DDBJ databases">
        <authorList>
            <person name="Chiriac C."/>
            <person name="Salcher M."/>
            <person name="Ghai R."/>
            <person name="Kavagutti S V."/>
        </authorList>
    </citation>
    <scope>NUCLEOTIDE SEQUENCE</scope>
</reference>
<dbReference type="InterPro" id="IPR023576">
    <property type="entry name" value="UbiE/COQ5_MeTrFase_CS"/>
</dbReference>
<dbReference type="EMBL" id="CAEZXP010000007">
    <property type="protein sequence ID" value="CAB4707191.1"/>
    <property type="molecule type" value="Genomic_DNA"/>
</dbReference>
<proteinExistence type="inferred from homology"/>
<dbReference type="PROSITE" id="PS51608">
    <property type="entry name" value="SAM_MT_UBIE"/>
    <property type="match status" value="1"/>
</dbReference>
<keyword evidence="3" id="KW-0949">S-adenosyl-L-methionine</keyword>
<dbReference type="Pfam" id="PF01209">
    <property type="entry name" value="Ubie_methyltran"/>
    <property type="match status" value="1"/>
</dbReference>
<dbReference type="CDD" id="cd02440">
    <property type="entry name" value="AdoMet_MTases"/>
    <property type="match status" value="1"/>
</dbReference>
<dbReference type="PANTHER" id="PTHR43591:SF24">
    <property type="entry name" value="2-METHOXY-6-POLYPRENYL-1,4-BENZOQUINOL METHYLASE, MITOCHONDRIAL"/>
    <property type="match status" value="1"/>
</dbReference>
<evidence type="ECO:0000256" key="1">
    <source>
        <dbReference type="ARBA" id="ARBA00022603"/>
    </source>
</evidence>
<dbReference type="GO" id="GO:0032259">
    <property type="term" value="P:methylation"/>
    <property type="evidence" value="ECO:0007669"/>
    <property type="project" value="UniProtKB-KW"/>
</dbReference>